<evidence type="ECO:0000313" key="1">
    <source>
        <dbReference type="EMBL" id="KAJ9076948.1"/>
    </source>
</evidence>
<keyword evidence="2" id="KW-1185">Reference proteome</keyword>
<dbReference type="Proteomes" id="UP001165960">
    <property type="component" value="Unassembled WGS sequence"/>
</dbReference>
<comment type="caution">
    <text evidence="1">The sequence shown here is derived from an EMBL/GenBank/DDBJ whole genome shotgun (WGS) entry which is preliminary data.</text>
</comment>
<evidence type="ECO:0000313" key="2">
    <source>
        <dbReference type="Proteomes" id="UP001165960"/>
    </source>
</evidence>
<dbReference type="EMBL" id="QTSX02002233">
    <property type="protein sequence ID" value="KAJ9076948.1"/>
    <property type="molecule type" value="Genomic_DNA"/>
</dbReference>
<organism evidence="1 2">
    <name type="scientific">Entomophthora muscae</name>
    <dbReference type="NCBI Taxonomy" id="34485"/>
    <lineage>
        <taxon>Eukaryota</taxon>
        <taxon>Fungi</taxon>
        <taxon>Fungi incertae sedis</taxon>
        <taxon>Zoopagomycota</taxon>
        <taxon>Entomophthoromycotina</taxon>
        <taxon>Entomophthoromycetes</taxon>
        <taxon>Entomophthorales</taxon>
        <taxon>Entomophthoraceae</taxon>
        <taxon>Entomophthora</taxon>
    </lineage>
</organism>
<gene>
    <name evidence="1" type="ORF">DSO57_1021405</name>
</gene>
<sequence length="61" mass="6771">MQVDLDMLVGLPRGAVNADEVVANEKQFHHAIAGKSSRIIMRSNLRSCVGAPRKDQIHIFE</sequence>
<protein>
    <submittedName>
        <fullName evidence="1">Uncharacterized protein</fullName>
    </submittedName>
</protein>
<name>A0ACC2TQL3_9FUNG</name>
<proteinExistence type="predicted"/>
<reference evidence="1" key="1">
    <citation type="submission" date="2022-04" db="EMBL/GenBank/DDBJ databases">
        <title>Genome of the entomopathogenic fungus Entomophthora muscae.</title>
        <authorList>
            <person name="Elya C."/>
            <person name="Lovett B.R."/>
            <person name="Lee E."/>
            <person name="Macias A.M."/>
            <person name="Hajek A.E."/>
            <person name="De Bivort B.L."/>
            <person name="Kasson M.T."/>
            <person name="De Fine Licht H.H."/>
            <person name="Stajich J.E."/>
        </authorList>
    </citation>
    <scope>NUCLEOTIDE SEQUENCE</scope>
    <source>
        <strain evidence="1">Berkeley</strain>
    </source>
</reference>
<accession>A0ACC2TQL3</accession>